<gene>
    <name evidence="3" type="ORF">Moror_15885</name>
</gene>
<dbReference type="HOGENOM" id="CLU_1133839_0_0_1"/>
<keyword evidence="2" id="KW-0812">Transmembrane</keyword>
<evidence type="ECO:0000313" key="4">
    <source>
        <dbReference type="Proteomes" id="UP000017559"/>
    </source>
</evidence>
<sequence>MSFSETPKPIMAVPPIIGAILTIAGAVKGTGPAVRALTGVAGFLTIWAAISPFVPKISIYRLIELMIYAKNQTGTQIRSNGDARNGSDIENQAPLVRERHTFPWNILRRNVEVATPIQTAVRVDSTSATNIERTPNQSHSLNATDHMRVNDSSRVQIPDSSQSISGSQNHYISQDQEAFQEAADVASQQSQLQQGHTTVNNSSVQGHVQTPGSIGSQRNDFRNASFRIRNYSSGMIMTGMNTVYK</sequence>
<evidence type="ECO:0000313" key="3">
    <source>
        <dbReference type="EMBL" id="ESK92798.1"/>
    </source>
</evidence>
<feature type="compositionally biased region" description="Polar residues" evidence="1">
    <location>
        <begin position="186"/>
        <end position="218"/>
    </location>
</feature>
<dbReference type="EMBL" id="AWSO01000248">
    <property type="protein sequence ID" value="ESK92798.1"/>
    <property type="molecule type" value="Genomic_DNA"/>
</dbReference>
<reference evidence="3 4" key="1">
    <citation type="journal article" date="2014" name="BMC Genomics">
        <title>Genome and secretome analysis of the hemibiotrophic fungal pathogen, Moniliophthora roreri, which causes frosty pod rot disease of cacao: mechanisms of the biotrophic and necrotrophic phases.</title>
        <authorList>
            <person name="Meinhardt L.W."/>
            <person name="Costa G.G.L."/>
            <person name="Thomazella D.P.T."/>
            <person name="Teixeira P.J.P.L."/>
            <person name="Carazzolle M.F."/>
            <person name="Schuster S.C."/>
            <person name="Carlson J.E."/>
            <person name="Guiltinan M.J."/>
            <person name="Mieczkowski P."/>
            <person name="Farmer A."/>
            <person name="Ramaraj T."/>
            <person name="Crozier J."/>
            <person name="Davis R.E."/>
            <person name="Shao J."/>
            <person name="Melnick R.L."/>
            <person name="Pereira G.A.G."/>
            <person name="Bailey B.A."/>
        </authorList>
    </citation>
    <scope>NUCLEOTIDE SEQUENCE [LARGE SCALE GENOMIC DNA]</scope>
    <source>
        <strain evidence="3 4">MCA 2997</strain>
    </source>
</reference>
<dbReference type="AlphaFoldDB" id="V2X105"/>
<keyword evidence="4" id="KW-1185">Reference proteome</keyword>
<dbReference type="Proteomes" id="UP000017559">
    <property type="component" value="Unassembled WGS sequence"/>
</dbReference>
<feature type="compositionally biased region" description="Polar residues" evidence="1">
    <location>
        <begin position="157"/>
        <end position="177"/>
    </location>
</feature>
<name>V2X105_MONRO</name>
<evidence type="ECO:0000256" key="1">
    <source>
        <dbReference type="SAM" id="MobiDB-lite"/>
    </source>
</evidence>
<keyword evidence="2" id="KW-0472">Membrane</keyword>
<feature type="region of interest" description="Disordered" evidence="1">
    <location>
        <begin position="157"/>
        <end position="221"/>
    </location>
</feature>
<accession>V2X105</accession>
<protein>
    <submittedName>
        <fullName evidence="3">Uncharacterized protein</fullName>
    </submittedName>
</protein>
<dbReference type="KEGG" id="mrr:Moror_15885"/>
<organism evidence="3 4">
    <name type="scientific">Moniliophthora roreri (strain MCA 2997)</name>
    <name type="common">Cocoa frosty pod rot fungus</name>
    <name type="synonym">Crinipellis roreri</name>
    <dbReference type="NCBI Taxonomy" id="1381753"/>
    <lineage>
        <taxon>Eukaryota</taxon>
        <taxon>Fungi</taxon>
        <taxon>Dikarya</taxon>
        <taxon>Basidiomycota</taxon>
        <taxon>Agaricomycotina</taxon>
        <taxon>Agaricomycetes</taxon>
        <taxon>Agaricomycetidae</taxon>
        <taxon>Agaricales</taxon>
        <taxon>Marasmiineae</taxon>
        <taxon>Marasmiaceae</taxon>
        <taxon>Moniliophthora</taxon>
    </lineage>
</organism>
<feature type="transmembrane region" description="Helical" evidence="2">
    <location>
        <begin position="9"/>
        <end position="27"/>
    </location>
</feature>
<keyword evidence="2" id="KW-1133">Transmembrane helix</keyword>
<evidence type="ECO:0000256" key="2">
    <source>
        <dbReference type="SAM" id="Phobius"/>
    </source>
</evidence>
<comment type="caution">
    <text evidence="3">The sequence shown here is derived from an EMBL/GenBank/DDBJ whole genome shotgun (WGS) entry which is preliminary data.</text>
</comment>
<feature type="transmembrane region" description="Helical" evidence="2">
    <location>
        <begin position="33"/>
        <end position="54"/>
    </location>
</feature>
<proteinExistence type="predicted"/>